<dbReference type="Proteomes" id="UP000184066">
    <property type="component" value="Unassembled WGS sequence"/>
</dbReference>
<dbReference type="STRING" id="1189325.SAMN04488119_102270"/>
<name>A0A1M7RX34_9RHOB</name>
<evidence type="ECO:0000259" key="1">
    <source>
        <dbReference type="Pfam" id="PF08242"/>
    </source>
</evidence>
<evidence type="ECO:0000313" key="3">
    <source>
        <dbReference type="Proteomes" id="UP000184066"/>
    </source>
</evidence>
<feature type="domain" description="Methyltransferase type 12" evidence="1">
    <location>
        <begin position="56"/>
        <end position="157"/>
    </location>
</feature>
<dbReference type="InterPro" id="IPR029063">
    <property type="entry name" value="SAM-dependent_MTases_sf"/>
</dbReference>
<dbReference type="AlphaFoldDB" id="A0A1M7RX34"/>
<dbReference type="CDD" id="cd02440">
    <property type="entry name" value="AdoMet_MTases"/>
    <property type="match status" value="1"/>
</dbReference>
<dbReference type="GO" id="GO:0032259">
    <property type="term" value="P:methylation"/>
    <property type="evidence" value="ECO:0007669"/>
    <property type="project" value="UniProtKB-KW"/>
</dbReference>
<dbReference type="GO" id="GO:0008168">
    <property type="term" value="F:methyltransferase activity"/>
    <property type="evidence" value="ECO:0007669"/>
    <property type="project" value="UniProtKB-KW"/>
</dbReference>
<keyword evidence="3" id="KW-1185">Reference proteome</keyword>
<dbReference type="InterPro" id="IPR013217">
    <property type="entry name" value="Methyltransf_12"/>
</dbReference>
<gene>
    <name evidence="2" type="ORF">SAMN05216200_101248</name>
</gene>
<dbReference type="Pfam" id="PF08242">
    <property type="entry name" value="Methyltransf_12"/>
    <property type="match status" value="1"/>
</dbReference>
<evidence type="ECO:0000313" key="2">
    <source>
        <dbReference type="EMBL" id="SHN50694.1"/>
    </source>
</evidence>
<dbReference type="Gene3D" id="3.40.50.150">
    <property type="entry name" value="Vaccinia Virus protein VP39"/>
    <property type="match status" value="1"/>
</dbReference>
<accession>A0A1M7RX34</accession>
<dbReference type="EMBL" id="FRDL01000001">
    <property type="protein sequence ID" value="SHN50694.1"/>
    <property type="molecule type" value="Genomic_DNA"/>
</dbReference>
<keyword evidence="2" id="KW-0808">Transferase</keyword>
<keyword evidence="2" id="KW-0489">Methyltransferase</keyword>
<dbReference type="RefSeq" id="WP_072745830.1">
    <property type="nucleotide sequence ID" value="NZ_FOHL01000002.1"/>
</dbReference>
<proteinExistence type="predicted"/>
<sequence>MDPVQEQYELLPYPARDPADEDRRLIVGSPSELVEVDHFLFRGGRDWSQPFRALVAGGGTGDGLILLAQRLRDAGCPARIVYLDLSRAAREVAEARAARRGLSDMIRFETGDIARAPELAAEEGGAFDYVDCCGVLHHLPDPEAGLTALARALAPEGGMGLMLYAPYGRTGVYPLQEAFAQLLGQDPPAEKLRLARAALGALPPTNWFLRNEHLRDHETGDTGFYDLLLHGRDRPYDVPALLALLEAAGLAPVSFVEPARYDPRHYLPEGEEFAARVARLSEPERWALAERLAGNMRAHVLYVAPRERAEARVARPAPDMTPHLNALRADALAREIHKRGRLRVNFSGVRIELPIPREAAPIAARLDGRLTLGRVAQALGLDWLAFGQRYAPLHRALTSANLLRLSRGLK</sequence>
<organism evidence="2 3">
    <name type="scientific">Oceanicella actignis</name>
    <dbReference type="NCBI Taxonomy" id="1189325"/>
    <lineage>
        <taxon>Bacteria</taxon>
        <taxon>Pseudomonadati</taxon>
        <taxon>Pseudomonadota</taxon>
        <taxon>Alphaproteobacteria</taxon>
        <taxon>Rhodobacterales</taxon>
        <taxon>Paracoccaceae</taxon>
        <taxon>Oceanicella</taxon>
    </lineage>
</organism>
<protein>
    <submittedName>
        <fullName evidence="2">Methyltransferase domain-containing protein</fullName>
    </submittedName>
</protein>
<dbReference type="OrthoDB" id="649979at2"/>
<dbReference type="SUPFAM" id="SSF53335">
    <property type="entry name" value="S-adenosyl-L-methionine-dependent methyltransferases"/>
    <property type="match status" value="1"/>
</dbReference>
<reference evidence="2 3" key="1">
    <citation type="submission" date="2016-12" db="EMBL/GenBank/DDBJ databases">
        <authorList>
            <person name="Song W.-J."/>
            <person name="Kurnit D.M."/>
        </authorList>
    </citation>
    <scope>NUCLEOTIDE SEQUENCE [LARGE SCALE GENOMIC DNA]</scope>
    <source>
        <strain evidence="2 3">CGMCC 1.10808</strain>
    </source>
</reference>